<evidence type="ECO:0000313" key="7">
    <source>
        <dbReference type="Proteomes" id="UP000442469"/>
    </source>
</evidence>
<comment type="caution">
    <text evidence="6">The sequence shown here is derived from an EMBL/GenBank/DDBJ whole genome shotgun (WGS) entry which is preliminary data.</text>
</comment>
<organism evidence="6 7">
    <name type="scientific">Paenibacillus macerans</name>
    <name type="common">Bacillus macerans</name>
    <dbReference type="NCBI Taxonomy" id="44252"/>
    <lineage>
        <taxon>Bacteria</taxon>
        <taxon>Bacillati</taxon>
        <taxon>Bacillota</taxon>
        <taxon>Bacilli</taxon>
        <taxon>Bacillales</taxon>
        <taxon>Paenibacillaceae</taxon>
        <taxon>Paenibacillus</taxon>
    </lineage>
</organism>
<evidence type="ECO:0000259" key="5">
    <source>
        <dbReference type="Pfam" id="PF14748"/>
    </source>
</evidence>
<dbReference type="AlphaFoldDB" id="A0A6N8ESR7"/>
<dbReference type="PANTHER" id="PTHR11645">
    <property type="entry name" value="PYRROLINE-5-CARBOXYLATE REDUCTASE"/>
    <property type="match status" value="1"/>
</dbReference>
<keyword evidence="2" id="KW-0028">Amino-acid biosynthesis</keyword>
<comment type="catalytic activity">
    <reaction evidence="2">
        <text>L-proline + NAD(+) = (S)-1-pyrroline-5-carboxylate + NADH + 2 H(+)</text>
        <dbReference type="Rhea" id="RHEA:14105"/>
        <dbReference type="ChEBI" id="CHEBI:15378"/>
        <dbReference type="ChEBI" id="CHEBI:17388"/>
        <dbReference type="ChEBI" id="CHEBI:57540"/>
        <dbReference type="ChEBI" id="CHEBI:57945"/>
        <dbReference type="ChEBI" id="CHEBI:60039"/>
        <dbReference type="EC" id="1.5.1.2"/>
    </reaction>
</comment>
<gene>
    <name evidence="2" type="primary">proC</name>
    <name evidence="6" type="ORF">GNQ08_11150</name>
</gene>
<dbReference type="InterPro" id="IPR000304">
    <property type="entry name" value="Pyrroline-COOH_reductase"/>
</dbReference>
<feature type="region of interest" description="Disordered" evidence="3">
    <location>
        <begin position="281"/>
        <end position="329"/>
    </location>
</feature>
<dbReference type="InterPro" id="IPR036291">
    <property type="entry name" value="NAD(P)-bd_dom_sf"/>
</dbReference>
<keyword evidence="2" id="KW-0560">Oxidoreductase</keyword>
<dbReference type="InterPro" id="IPR029036">
    <property type="entry name" value="P5CR_dimer"/>
</dbReference>
<comment type="catalytic activity">
    <reaction evidence="2">
        <text>L-proline + NADP(+) = (S)-1-pyrroline-5-carboxylate + NADPH + 2 H(+)</text>
        <dbReference type="Rhea" id="RHEA:14109"/>
        <dbReference type="ChEBI" id="CHEBI:15378"/>
        <dbReference type="ChEBI" id="CHEBI:17388"/>
        <dbReference type="ChEBI" id="CHEBI:57783"/>
        <dbReference type="ChEBI" id="CHEBI:58349"/>
        <dbReference type="ChEBI" id="CHEBI:60039"/>
        <dbReference type="EC" id="1.5.1.2"/>
    </reaction>
</comment>
<dbReference type="EMBL" id="WNZZ01000006">
    <property type="protein sequence ID" value="MUG22969.1"/>
    <property type="molecule type" value="Genomic_DNA"/>
</dbReference>
<dbReference type="Gene3D" id="1.10.3730.10">
    <property type="entry name" value="ProC C-terminal domain-like"/>
    <property type="match status" value="1"/>
</dbReference>
<dbReference type="Proteomes" id="UP000442469">
    <property type="component" value="Unassembled WGS sequence"/>
</dbReference>
<dbReference type="EC" id="1.5.1.2" evidence="2"/>
<evidence type="ECO:0000256" key="2">
    <source>
        <dbReference type="HAMAP-Rule" id="MF_01925"/>
    </source>
</evidence>
<comment type="pathway">
    <text evidence="2">Amino-acid biosynthesis; L-proline biosynthesis; L-proline from L-glutamate 5-semialdehyde: step 1/1.</text>
</comment>
<evidence type="ECO:0000256" key="3">
    <source>
        <dbReference type="SAM" id="MobiDB-lite"/>
    </source>
</evidence>
<accession>A0A6N8ESR7</accession>
<comment type="function">
    <text evidence="2">Catalyzes the reduction of 1-pyrroline-5-carboxylate (PCA) to L-proline.</text>
</comment>
<dbReference type="GO" id="GO:0004735">
    <property type="term" value="F:pyrroline-5-carboxylate reductase activity"/>
    <property type="evidence" value="ECO:0007669"/>
    <property type="project" value="UniProtKB-UniRule"/>
</dbReference>
<comment type="subcellular location">
    <subcellularLocation>
        <location evidence="2">Cytoplasm</location>
    </subcellularLocation>
</comment>
<comment type="similarity">
    <text evidence="1 2">Belongs to the pyrroline-5-carboxylate reductase family.</text>
</comment>
<reference evidence="6 7" key="1">
    <citation type="submission" date="2019-11" db="EMBL/GenBank/DDBJ databases">
        <title>Draft genome sequences of five Paenibacillus species of dairy origin.</title>
        <authorList>
            <person name="Olajide A.M."/>
            <person name="Chen S."/>
            <person name="Lapointe G."/>
        </authorList>
    </citation>
    <scope>NUCLEOTIDE SEQUENCE [LARGE SCALE GENOMIC DNA]</scope>
    <source>
        <strain evidence="6 7">3CT49</strain>
    </source>
</reference>
<dbReference type="UniPathway" id="UPA00098">
    <property type="reaction ID" value="UER00361"/>
</dbReference>
<dbReference type="InterPro" id="IPR028939">
    <property type="entry name" value="P5C_Rdtase_cat_N"/>
</dbReference>
<proteinExistence type="inferred from homology"/>
<dbReference type="GO" id="GO:0005737">
    <property type="term" value="C:cytoplasm"/>
    <property type="evidence" value="ECO:0007669"/>
    <property type="project" value="UniProtKB-SubCell"/>
</dbReference>
<name>A0A6N8ESR7_PAEMA</name>
<dbReference type="GO" id="GO:0055129">
    <property type="term" value="P:L-proline biosynthetic process"/>
    <property type="evidence" value="ECO:0007669"/>
    <property type="project" value="UniProtKB-UniRule"/>
</dbReference>
<dbReference type="Gene3D" id="3.40.50.720">
    <property type="entry name" value="NAD(P)-binding Rossmann-like Domain"/>
    <property type="match status" value="1"/>
</dbReference>
<dbReference type="NCBIfam" id="NF005814">
    <property type="entry name" value="PRK07680.1"/>
    <property type="match status" value="1"/>
</dbReference>
<evidence type="ECO:0000259" key="4">
    <source>
        <dbReference type="Pfam" id="PF03807"/>
    </source>
</evidence>
<dbReference type="InterPro" id="IPR008927">
    <property type="entry name" value="6-PGluconate_DH-like_C_sf"/>
</dbReference>
<dbReference type="SUPFAM" id="SSF48179">
    <property type="entry name" value="6-phosphogluconate dehydrogenase C-terminal domain-like"/>
    <property type="match status" value="1"/>
</dbReference>
<keyword evidence="2" id="KW-0963">Cytoplasm</keyword>
<feature type="domain" description="Pyrroline-5-carboxylate reductase catalytic N-terminal" evidence="4">
    <location>
        <begin position="16"/>
        <end position="111"/>
    </location>
</feature>
<evidence type="ECO:0000313" key="6">
    <source>
        <dbReference type="EMBL" id="MUG22969.1"/>
    </source>
</evidence>
<dbReference type="Pfam" id="PF03807">
    <property type="entry name" value="F420_oxidored"/>
    <property type="match status" value="1"/>
</dbReference>
<dbReference type="PANTHER" id="PTHR11645:SF51">
    <property type="entry name" value="COME OPERON PROTEIN 4"/>
    <property type="match status" value="1"/>
</dbReference>
<keyword evidence="2" id="KW-0521">NADP</keyword>
<protein>
    <recommendedName>
        <fullName evidence="2">Pyrroline-5-carboxylate reductase</fullName>
        <shortName evidence="2">P5C reductase</shortName>
        <shortName evidence="2">P5CR</shortName>
        <ecNumber evidence="2">1.5.1.2</ecNumber>
    </recommendedName>
    <alternativeName>
        <fullName evidence="2">PCA reductase</fullName>
    </alternativeName>
</protein>
<keyword evidence="2" id="KW-0641">Proline biosynthesis</keyword>
<dbReference type="InterPro" id="IPR053790">
    <property type="entry name" value="P5CR-like_CS"/>
</dbReference>
<dbReference type="PROSITE" id="PS00521">
    <property type="entry name" value="P5CR"/>
    <property type="match status" value="1"/>
</dbReference>
<dbReference type="Pfam" id="PF14748">
    <property type="entry name" value="P5CR_dimer"/>
    <property type="match status" value="1"/>
</dbReference>
<dbReference type="SUPFAM" id="SSF51735">
    <property type="entry name" value="NAD(P)-binding Rossmann-fold domains"/>
    <property type="match status" value="1"/>
</dbReference>
<evidence type="ECO:0000256" key="1">
    <source>
        <dbReference type="ARBA" id="ARBA00005525"/>
    </source>
</evidence>
<dbReference type="HAMAP" id="MF_01925">
    <property type="entry name" value="P5C_reductase"/>
    <property type="match status" value="1"/>
</dbReference>
<sequence length="329" mass="34902">MATKSASRTERGTRMKVAFIGTGSMGSLLIEAFSRSGALLPHHICASNRSPLKTKRLAQRYPGLKIYGSNAEAARDSKIIFLCIKPLDYPEVIAEIRDVLDDKQIVVSITSPVQIETLEQALPAKIAKIIPSITHSVHSGASLCMYGKRIRPEDRLLLEQLMSSVSTPFTLKETETRIASDIASCGPAFVAYMLKLWAEAAGELTGLTQADAITLGSEMLLGTGKLLTEGGLTAEELIERVAVPGGVTAEGLTVLEAGLRGLFVQLIEATHRKYDEDLGKLHALFNPPEPGGETAAEEEGDSSPSSHQADGGALSKAEPPDGSGAATLP</sequence>
<feature type="domain" description="Pyrroline-5-carboxylate reductase dimerisation" evidence="5">
    <location>
        <begin position="173"/>
        <end position="276"/>
    </location>
</feature>